<dbReference type="HOGENOM" id="CLU_1788767_0_0_1"/>
<gene>
    <name evidence="1" type="ORF">DAPPUDRAFT_257616</name>
</gene>
<dbReference type="AlphaFoldDB" id="E9HDW7"/>
<dbReference type="OrthoDB" id="7549404at2759"/>
<proteinExistence type="predicted"/>
<protein>
    <submittedName>
        <fullName evidence="1">Uncharacterized protein</fullName>
    </submittedName>
</protein>
<name>E9HDW7_DAPPU</name>
<dbReference type="STRING" id="6669.E9HDW7"/>
<accession>E9HDW7</accession>
<dbReference type="KEGG" id="dpx:DAPPUDRAFT_257616"/>
<reference evidence="1 2" key="1">
    <citation type="journal article" date="2011" name="Science">
        <title>The ecoresponsive genome of Daphnia pulex.</title>
        <authorList>
            <person name="Colbourne J.K."/>
            <person name="Pfrender M.E."/>
            <person name="Gilbert D."/>
            <person name="Thomas W.K."/>
            <person name="Tucker A."/>
            <person name="Oakley T.H."/>
            <person name="Tokishita S."/>
            <person name="Aerts A."/>
            <person name="Arnold G.J."/>
            <person name="Basu M.K."/>
            <person name="Bauer D.J."/>
            <person name="Caceres C.E."/>
            <person name="Carmel L."/>
            <person name="Casola C."/>
            <person name="Choi J.H."/>
            <person name="Detter J.C."/>
            <person name="Dong Q."/>
            <person name="Dusheyko S."/>
            <person name="Eads B.D."/>
            <person name="Frohlich T."/>
            <person name="Geiler-Samerotte K.A."/>
            <person name="Gerlach D."/>
            <person name="Hatcher P."/>
            <person name="Jogdeo S."/>
            <person name="Krijgsveld J."/>
            <person name="Kriventseva E.V."/>
            <person name="Kultz D."/>
            <person name="Laforsch C."/>
            <person name="Lindquist E."/>
            <person name="Lopez J."/>
            <person name="Manak J.R."/>
            <person name="Muller J."/>
            <person name="Pangilinan J."/>
            <person name="Patwardhan R.P."/>
            <person name="Pitluck S."/>
            <person name="Pritham E.J."/>
            <person name="Rechtsteiner A."/>
            <person name="Rho M."/>
            <person name="Rogozin I.B."/>
            <person name="Sakarya O."/>
            <person name="Salamov A."/>
            <person name="Schaack S."/>
            <person name="Shapiro H."/>
            <person name="Shiga Y."/>
            <person name="Skalitzky C."/>
            <person name="Smith Z."/>
            <person name="Souvorov A."/>
            <person name="Sung W."/>
            <person name="Tang Z."/>
            <person name="Tsuchiya D."/>
            <person name="Tu H."/>
            <person name="Vos H."/>
            <person name="Wang M."/>
            <person name="Wolf Y.I."/>
            <person name="Yamagata H."/>
            <person name="Yamada T."/>
            <person name="Ye Y."/>
            <person name="Shaw J.R."/>
            <person name="Andrews J."/>
            <person name="Crease T.J."/>
            <person name="Tang H."/>
            <person name="Lucas S.M."/>
            <person name="Robertson H.M."/>
            <person name="Bork P."/>
            <person name="Koonin E.V."/>
            <person name="Zdobnov E.M."/>
            <person name="Grigoriev I.V."/>
            <person name="Lynch M."/>
            <person name="Boore J.L."/>
        </authorList>
    </citation>
    <scope>NUCLEOTIDE SEQUENCE [LARGE SCALE GENOMIC DNA]</scope>
</reference>
<evidence type="ECO:0000313" key="2">
    <source>
        <dbReference type="Proteomes" id="UP000000305"/>
    </source>
</evidence>
<dbReference type="EMBL" id="GL732625">
    <property type="protein sequence ID" value="EFX70101.1"/>
    <property type="molecule type" value="Genomic_DNA"/>
</dbReference>
<dbReference type="eggNOG" id="ENOG502SB7I">
    <property type="taxonomic scope" value="Eukaryota"/>
</dbReference>
<dbReference type="InParanoid" id="E9HDW7"/>
<organism evidence="1 2">
    <name type="scientific">Daphnia pulex</name>
    <name type="common">Water flea</name>
    <dbReference type="NCBI Taxonomy" id="6669"/>
    <lineage>
        <taxon>Eukaryota</taxon>
        <taxon>Metazoa</taxon>
        <taxon>Ecdysozoa</taxon>
        <taxon>Arthropoda</taxon>
        <taxon>Crustacea</taxon>
        <taxon>Branchiopoda</taxon>
        <taxon>Diplostraca</taxon>
        <taxon>Cladocera</taxon>
        <taxon>Anomopoda</taxon>
        <taxon>Daphniidae</taxon>
        <taxon>Daphnia</taxon>
    </lineage>
</organism>
<sequence length="145" mass="16916">MDSNYRGDLHFGECYKKLRDKGFIDDLTFTVIWNTDGAQPYKMSKNGIWPFMATINEAPYKLRRNYVILLALWFGNKKPPLHAFLDWIVKEWARLENDGINVKGIHYKIRVLVITTDTMARPLIRNTTQFNGQFGCDFCLHPGID</sequence>
<evidence type="ECO:0000313" key="1">
    <source>
        <dbReference type="EMBL" id="EFX70101.1"/>
    </source>
</evidence>
<keyword evidence="2" id="KW-1185">Reference proteome</keyword>
<dbReference type="Proteomes" id="UP000000305">
    <property type="component" value="Unassembled WGS sequence"/>
</dbReference>